<evidence type="ECO:0000313" key="5">
    <source>
        <dbReference type="WBParaSite" id="L893_g8362.t1"/>
    </source>
</evidence>
<dbReference type="Gene3D" id="2.30.30.850">
    <property type="match status" value="1"/>
</dbReference>
<feature type="compositionally biased region" description="Polar residues" evidence="2">
    <location>
        <begin position="574"/>
        <end position="592"/>
    </location>
</feature>
<dbReference type="GO" id="GO:0015074">
    <property type="term" value="P:DNA integration"/>
    <property type="evidence" value="ECO:0007669"/>
    <property type="project" value="InterPro"/>
</dbReference>
<dbReference type="PANTHER" id="PTHR37984:SF5">
    <property type="entry name" value="PROTEIN NYNRIN-LIKE"/>
    <property type="match status" value="1"/>
</dbReference>
<feature type="domain" description="Integrase catalytic" evidence="3">
    <location>
        <begin position="268"/>
        <end position="427"/>
    </location>
</feature>
<dbReference type="FunFam" id="3.30.420.10:FF:000032">
    <property type="entry name" value="Retrovirus-related Pol polyprotein from transposon 297-like Protein"/>
    <property type="match status" value="1"/>
</dbReference>
<evidence type="ECO:0000256" key="1">
    <source>
        <dbReference type="ARBA" id="ARBA00012493"/>
    </source>
</evidence>
<protein>
    <recommendedName>
        <fullName evidence="1">RNA-directed DNA polymerase</fullName>
        <ecNumber evidence="1">2.7.7.49</ecNumber>
    </recommendedName>
</protein>
<evidence type="ECO:0000313" key="4">
    <source>
        <dbReference type="Proteomes" id="UP000095287"/>
    </source>
</evidence>
<feature type="region of interest" description="Disordered" evidence="2">
    <location>
        <begin position="559"/>
        <end position="611"/>
    </location>
</feature>
<dbReference type="AlphaFoldDB" id="A0A1I8ARA4"/>
<feature type="compositionally biased region" description="Basic residues" evidence="2">
    <location>
        <begin position="72"/>
        <end position="83"/>
    </location>
</feature>
<dbReference type="InterPro" id="IPR001584">
    <property type="entry name" value="Integrase_cat-core"/>
</dbReference>
<sequence>MSVLYSSLLSLLNKEQGNILTTNPRHSNELPPSQLEVPPSVWIHEREGGRQLGIARPSIAGWYTQEAAGHKGIAHRKGRRKCIRTPGTRPRWPLRTLATAAHSSVSANDGQEGQPAGLGGTAMTWKVERRTTPQREEAVSHESPSRRSLEDRVWMDAEVVRITVNHYRNMDTSSAFPALKFPNRRLTPRTTSRSTLRRTRRSDTTTTTVIRTASKERHTTCAEKVTKRLYWPAMKEDIKKVVTACDICQRRKGSATQVRREPMQVSWKVDRPNEHLHTDLMGPLPITEAGNRYVLITIDAFSKFLTATALPDQMARTVAEALVNEVFLIHSIPKTISTDNGSNFCSELFEELCQLLGTRHVRTTPYHAQSNGQAERSVQSVKNMLSTMVTEGRKEWDSYVKSACFAYNTSVHATTKQIPFYLTFGRDARLPIDADWNLKQHDKLLHTEYQATVAERLQTAWESTRRTIQEEGEKNKVRYDEEHSVKARPFSIGDLVLVKIPVRQQALEPKWKGPFRIIGIKRPNLFLMDPTSHKSSRIHIDRVKRITETAMLPLRLNDHGAEEESGPEQGLEQEATTSTLSRNSPLPDQEATTSHRRSPRLRGKPRPQYNF</sequence>
<dbReference type="Proteomes" id="UP000095287">
    <property type="component" value="Unplaced"/>
</dbReference>
<accession>A0A1I8ARA4</accession>
<keyword evidence="4" id="KW-1185">Reference proteome</keyword>
<dbReference type="PROSITE" id="PS50994">
    <property type="entry name" value="INTEGRASE"/>
    <property type="match status" value="1"/>
</dbReference>
<feature type="region of interest" description="Disordered" evidence="2">
    <location>
        <begin position="71"/>
        <end position="149"/>
    </location>
</feature>
<feature type="compositionally biased region" description="Polar residues" evidence="2">
    <location>
        <begin position="101"/>
        <end position="111"/>
    </location>
</feature>
<dbReference type="Pfam" id="PF00665">
    <property type="entry name" value="rve"/>
    <property type="match status" value="1"/>
</dbReference>
<dbReference type="PANTHER" id="PTHR37984">
    <property type="entry name" value="PROTEIN CBG26694"/>
    <property type="match status" value="1"/>
</dbReference>
<dbReference type="Pfam" id="PF17921">
    <property type="entry name" value="Integrase_H2C2"/>
    <property type="match status" value="1"/>
</dbReference>
<name>A0A1I8ARA4_9BILA</name>
<dbReference type="GO" id="GO:0003676">
    <property type="term" value="F:nucleic acid binding"/>
    <property type="evidence" value="ECO:0007669"/>
    <property type="project" value="InterPro"/>
</dbReference>
<dbReference type="Gene3D" id="1.10.340.70">
    <property type="match status" value="1"/>
</dbReference>
<evidence type="ECO:0000259" key="3">
    <source>
        <dbReference type="PROSITE" id="PS50994"/>
    </source>
</evidence>
<feature type="compositionally biased region" description="Basic and acidic residues" evidence="2">
    <location>
        <begin position="126"/>
        <end position="149"/>
    </location>
</feature>
<dbReference type="SUPFAM" id="SSF53098">
    <property type="entry name" value="Ribonuclease H-like"/>
    <property type="match status" value="1"/>
</dbReference>
<feature type="compositionally biased region" description="Basic residues" evidence="2">
    <location>
        <begin position="594"/>
        <end position="605"/>
    </location>
</feature>
<dbReference type="WBParaSite" id="L893_g8362.t1">
    <property type="protein sequence ID" value="L893_g8362.t1"/>
    <property type="gene ID" value="L893_g8362"/>
</dbReference>
<feature type="region of interest" description="Disordered" evidence="2">
    <location>
        <begin position="185"/>
        <end position="206"/>
    </location>
</feature>
<organism evidence="4 5">
    <name type="scientific">Steinernema glaseri</name>
    <dbReference type="NCBI Taxonomy" id="37863"/>
    <lineage>
        <taxon>Eukaryota</taxon>
        <taxon>Metazoa</taxon>
        <taxon>Ecdysozoa</taxon>
        <taxon>Nematoda</taxon>
        <taxon>Chromadorea</taxon>
        <taxon>Rhabditida</taxon>
        <taxon>Tylenchina</taxon>
        <taxon>Panagrolaimomorpha</taxon>
        <taxon>Strongyloidoidea</taxon>
        <taxon>Steinernematidae</taxon>
        <taxon>Steinernema</taxon>
    </lineage>
</organism>
<reference evidence="5" key="1">
    <citation type="submission" date="2016-11" db="UniProtKB">
        <authorList>
            <consortium name="WormBaseParasite"/>
        </authorList>
    </citation>
    <scope>IDENTIFICATION</scope>
</reference>
<dbReference type="InterPro" id="IPR036397">
    <property type="entry name" value="RNaseH_sf"/>
</dbReference>
<dbReference type="GO" id="GO:0003964">
    <property type="term" value="F:RNA-directed DNA polymerase activity"/>
    <property type="evidence" value="ECO:0007669"/>
    <property type="project" value="UniProtKB-EC"/>
</dbReference>
<dbReference type="InterPro" id="IPR050951">
    <property type="entry name" value="Retrovirus_Pol_polyprotein"/>
</dbReference>
<dbReference type="EC" id="2.7.7.49" evidence="1"/>
<dbReference type="InterPro" id="IPR041588">
    <property type="entry name" value="Integrase_H2C2"/>
</dbReference>
<dbReference type="InterPro" id="IPR012337">
    <property type="entry name" value="RNaseH-like_sf"/>
</dbReference>
<evidence type="ECO:0000256" key="2">
    <source>
        <dbReference type="SAM" id="MobiDB-lite"/>
    </source>
</evidence>
<dbReference type="Gene3D" id="3.30.420.10">
    <property type="entry name" value="Ribonuclease H-like superfamily/Ribonuclease H"/>
    <property type="match status" value="1"/>
</dbReference>
<proteinExistence type="predicted"/>